<dbReference type="InterPro" id="IPR017972">
    <property type="entry name" value="Cyt_P450_CS"/>
</dbReference>
<dbReference type="Gene3D" id="1.10.630.10">
    <property type="entry name" value="Cytochrome P450"/>
    <property type="match status" value="1"/>
</dbReference>
<dbReference type="Proteomes" id="UP001396898">
    <property type="component" value="Unassembled WGS sequence"/>
</dbReference>
<organism evidence="9 10">
    <name type="scientific">Apiospora marii</name>
    <dbReference type="NCBI Taxonomy" id="335849"/>
    <lineage>
        <taxon>Eukaryota</taxon>
        <taxon>Fungi</taxon>
        <taxon>Dikarya</taxon>
        <taxon>Ascomycota</taxon>
        <taxon>Pezizomycotina</taxon>
        <taxon>Sordariomycetes</taxon>
        <taxon>Xylariomycetidae</taxon>
        <taxon>Amphisphaeriales</taxon>
        <taxon>Apiosporaceae</taxon>
        <taxon>Apiospora</taxon>
    </lineage>
</organism>
<dbReference type="PROSITE" id="PS00086">
    <property type="entry name" value="CYTOCHROME_P450"/>
    <property type="match status" value="1"/>
</dbReference>
<dbReference type="EMBL" id="JAQQWI010000010">
    <property type="protein sequence ID" value="KAK8018823.1"/>
    <property type="molecule type" value="Genomic_DNA"/>
</dbReference>
<dbReference type="Pfam" id="PF00067">
    <property type="entry name" value="p450"/>
    <property type="match status" value="1"/>
</dbReference>
<keyword evidence="8" id="KW-0812">Transmembrane</keyword>
<dbReference type="CDD" id="cd11060">
    <property type="entry name" value="CYP57A1-like"/>
    <property type="match status" value="1"/>
</dbReference>
<comment type="cofactor">
    <cofactor evidence="1">
        <name>heme</name>
        <dbReference type="ChEBI" id="CHEBI:30413"/>
    </cofactor>
</comment>
<dbReference type="PANTHER" id="PTHR24305:SF232">
    <property type="entry name" value="P450, PUTATIVE (EUROFUNG)-RELATED"/>
    <property type="match status" value="1"/>
</dbReference>
<keyword evidence="3 7" id="KW-0349">Heme</keyword>
<evidence type="ECO:0000256" key="4">
    <source>
        <dbReference type="ARBA" id="ARBA00022723"/>
    </source>
</evidence>
<evidence type="ECO:0000256" key="1">
    <source>
        <dbReference type="ARBA" id="ARBA00001971"/>
    </source>
</evidence>
<sequence>MEAIRLASANPGPALVALVVVPCVTTAVWWTISYLASPLRQYPGPFLAGWTNWWRFFLVRTGSYHLGVKKLHETYGPVVRIGPNTLDIDYPELSKTFYGTDGKWKKTEFYQNNSAIVNGKITYHLFSEINQENHARMKRPIAPYYSASSVAGLEPLMDKVIREFCGHLETRFMSDKGQFFDFGEWIAFCVWDISGAATFSRPFGYMDEGHDYDHTISIADKTLDYFAAVGQIPILDFLMDKNPVMRVGPPNLGNMTRIALEHLIARQQGKDPHFDPRVPDFLQHFLDSKQTNPDLVDDGIIMGYLLVNLLAGADTTAITLRAIFYLALREPRAYRRLEEEILAADLGETDTIPNFSACRRLPYLEAAVREATRMHPGVCMLLERYVPAPGLTLPDGRFVPAGAAVGINPYVAGRNSSVWGEDPDLYRPERWLRGHALGAPDETEEDYKLRLRRFNAADLTFGGGSRVCIGRNLAQLEIYKVVATIIKRYHVELEDPGREWRVTGSWFTRQEGLVCRLRLRAGQTPMG</sequence>
<proteinExistence type="inferred from homology"/>
<keyword evidence="8" id="KW-1133">Transmembrane helix</keyword>
<gene>
    <name evidence="9" type="ORF">PG991_008013</name>
</gene>
<name>A0ABR1RV29_9PEZI</name>
<comment type="caution">
    <text evidence="9">The sequence shown here is derived from an EMBL/GenBank/DDBJ whole genome shotgun (WGS) entry which is preliminary data.</text>
</comment>
<keyword evidence="10" id="KW-1185">Reference proteome</keyword>
<keyword evidence="5 7" id="KW-0408">Iron</keyword>
<evidence type="ECO:0000256" key="7">
    <source>
        <dbReference type="RuleBase" id="RU000461"/>
    </source>
</evidence>
<comment type="similarity">
    <text evidence="2 7">Belongs to the cytochrome P450 family.</text>
</comment>
<evidence type="ECO:0000256" key="2">
    <source>
        <dbReference type="ARBA" id="ARBA00010617"/>
    </source>
</evidence>
<dbReference type="PRINTS" id="PR00465">
    <property type="entry name" value="EP450IV"/>
</dbReference>
<dbReference type="InterPro" id="IPR036396">
    <property type="entry name" value="Cyt_P450_sf"/>
</dbReference>
<evidence type="ECO:0000313" key="10">
    <source>
        <dbReference type="Proteomes" id="UP001396898"/>
    </source>
</evidence>
<evidence type="ECO:0000256" key="3">
    <source>
        <dbReference type="ARBA" id="ARBA00022617"/>
    </source>
</evidence>
<keyword evidence="7" id="KW-0560">Oxidoreductase</keyword>
<keyword evidence="4 7" id="KW-0479">Metal-binding</keyword>
<feature type="transmembrane region" description="Helical" evidence="8">
    <location>
        <begin position="12"/>
        <end position="32"/>
    </location>
</feature>
<evidence type="ECO:0000313" key="9">
    <source>
        <dbReference type="EMBL" id="KAK8018823.1"/>
    </source>
</evidence>
<dbReference type="InterPro" id="IPR001128">
    <property type="entry name" value="Cyt_P450"/>
</dbReference>
<reference evidence="9 10" key="1">
    <citation type="submission" date="2023-01" db="EMBL/GenBank/DDBJ databases">
        <title>Analysis of 21 Apiospora genomes using comparative genomics revels a genus with tremendous synthesis potential of carbohydrate active enzymes and secondary metabolites.</title>
        <authorList>
            <person name="Sorensen T."/>
        </authorList>
    </citation>
    <scope>NUCLEOTIDE SEQUENCE [LARGE SCALE GENOMIC DNA]</scope>
    <source>
        <strain evidence="9 10">CBS 20057</strain>
    </source>
</reference>
<accession>A0ABR1RV29</accession>
<evidence type="ECO:0000256" key="6">
    <source>
        <dbReference type="ARBA" id="ARBA00023033"/>
    </source>
</evidence>
<keyword evidence="6 7" id="KW-0503">Monooxygenase</keyword>
<feature type="non-terminal residue" evidence="9">
    <location>
        <position position="527"/>
    </location>
</feature>
<keyword evidence="8" id="KW-0472">Membrane</keyword>
<dbReference type="InterPro" id="IPR050121">
    <property type="entry name" value="Cytochrome_P450_monoxygenase"/>
</dbReference>
<dbReference type="PRINTS" id="PR00385">
    <property type="entry name" value="P450"/>
</dbReference>
<evidence type="ECO:0000256" key="5">
    <source>
        <dbReference type="ARBA" id="ARBA00023004"/>
    </source>
</evidence>
<evidence type="ECO:0000256" key="8">
    <source>
        <dbReference type="SAM" id="Phobius"/>
    </source>
</evidence>
<dbReference type="PANTHER" id="PTHR24305">
    <property type="entry name" value="CYTOCHROME P450"/>
    <property type="match status" value="1"/>
</dbReference>
<protein>
    <submittedName>
        <fullName evidence="9">Uncharacterized protein</fullName>
    </submittedName>
</protein>
<dbReference type="InterPro" id="IPR002403">
    <property type="entry name" value="Cyt_P450_E_grp-IV"/>
</dbReference>
<dbReference type="SUPFAM" id="SSF48264">
    <property type="entry name" value="Cytochrome P450"/>
    <property type="match status" value="1"/>
</dbReference>